<protein>
    <submittedName>
        <fullName evidence="2">Uncharacterized protein</fullName>
    </submittedName>
</protein>
<feature type="transmembrane region" description="Helical" evidence="1">
    <location>
        <begin position="194"/>
        <end position="220"/>
    </location>
</feature>
<accession>A0A9P1J1I1</accession>
<feature type="transmembrane region" description="Helical" evidence="1">
    <location>
        <begin position="277"/>
        <end position="296"/>
    </location>
</feature>
<keyword evidence="1" id="KW-0812">Transmembrane</keyword>
<organism evidence="2 3">
    <name type="scientific">Caenorhabditis angaria</name>
    <dbReference type="NCBI Taxonomy" id="860376"/>
    <lineage>
        <taxon>Eukaryota</taxon>
        <taxon>Metazoa</taxon>
        <taxon>Ecdysozoa</taxon>
        <taxon>Nematoda</taxon>
        <taxon>Chromadorea</taxon>
        <taxon>Rhabditida</taxon>
        <taxon>Rhabditina</taxon>
        <taxon>Rhabditomorpha</taxon>
        <taxon>Rhabditoidea</taxon>
        <taxon>Rhabditidae</taxon>
        <taxon>Peloderinae</taxon>
        <taxon>Caenorhabditis</taxon>
    </lineage>
</organism>
<dbReference type="EMBL" id="CANHGI010000006">
    <property type="protein sequence ID" value="CAI5454012.1"/>
    <property type="molecule type" value="Genomic_DNA"/>
</dbReference>
<evidence type="ECO:0000256" key="1">
    <source>
        <dbReference type="SAM" id="Phobius"/>
    </source>
</evidence>
<reference evidence="2" key="1">
    <citation type="submission" date="2022-11" db="EMBL/GenBank/DDBJ databases">
        <authorList>
            <person name="Kikuchi T."/>
        </authorList>
    </citation>
    <scope>NUCLEOTIDE SEQUENCE</scope>
    <source>
        <strain evidence="2">PS1010</strain>
    </source>
</reference>
<name>A0A9P1J1I1_9PELO</name>
<dbReference type="Pfam" id="PF10327">
    <property type="entry name" value="7TM_GPCR_Sri"/>
    <property type="match status" value="1"/>
</dbReference>
<feature type="transmembrane region" description="Helical" evidence="1">
    <location>
        <begin position="47"/>
        <end position="69"/>
    </location>
</feature>
<feature type="transmembrane region" description="Helical" evidence="1">
    <location>
        <begin position="240"/>
        <end position="265"/>
    </location>
</feature>
<feature type="transmembrane region" description="Helical" evidence="1">
    <location>
        <begin position="12"/>
        <end position="35"/>
    </location>
</feature>
<dbReference type="Proteomes" id="UP001152747">
    <property type="component" value="Unassembled WGS sequence"/>
</dbReference>
<feature type="transmembrane region" description="Helical" evidence="1">
    <location>
        <begin position="89"/>
        <end position="108"/>
    </location>
</feature>
<feature type="transmembrane region" description="Helical" evidence="1">
    <location>
        <begin position="129"/>
        <end position="151"/>
    </location>
</feature>
<gene>
    <name evidence="2" type="ORF">CAMP_LOCUS16649</name>
</gene>
<proteinExistence type="predicted"/>
<evidence type="ECO:0000313" key="3">
    <source>
        <dbReference type="Proteomes" id="UP001152747"/>
    </source>
</evidence>
<keyword evidence="3" id="KW-1185">Reference proteome</keyword>
<dbReference type="AlphaFoldDB" id="A0A9P1J1I1"/>
<keyword evidence="1" id="KW-1133">Transmembrane helix</keyword>
<comment type="caution">
    <text evidence="2">The sequence shown here is derived from an EMBL/GenBank/DDBJ whole genome shotgun (WGS) entry which is preliminary data.</text>
</comment>
<dbReference type="PANTHER" id="PTHR46964">
    <property type="entry name" value="SERPENTINE RECEPTOR, CLASS I-RELATED"/>
    <property type="match status" value="1"/>
</dbReference>
<keyword evidence="1" id="KW-0472">Membrane</keyword>
<sequence length="332" mass="38926">MSTACSLPPWYYKYILEVIECLSIPLNCLVSYFIWNDTNTKLTYKLCVSFMQFISFVVETDMSVFTWPWYTFPLLGGYSQSSFSKYFNISTHALILFYGFFITCEIPACLQSFYYRYEETRNLQSKKGFAKISLLLLSITYLYPFAMTYFIHDMSTPFHIKYRIMKEKFPECMELFLDASFEFYDTSTPECMHLTVYFCSIMIITFFNALYLAYATFSILNNLRGLMSRQTYRVHLNASINLFTLTLCPFVLIVFPLVFCMFIIIFDAVELQKYGNLSMIGIAAHSSVFSFVILVTKSKYRKVMQSWLPNFKQPIEKVFVRTTDNTPSALVF</sequence>
<dbReference type="InterPro" id="IPR019429">
    <property type="entry name" value="7TM_GPCR_serpentine_rcpt_Sri"/>
</dbReference>
<evidence type="ECO:0000313" key="2">
    <source>
        <dbReference type="EMBL" id="CAI5454012.1"/>
    </source>
</evidence>